<evidence type="ECO:0000256" key="6">
    <source>
        <dbReference type="ARBA" id="ARBA00022490"/>
    </source>
</evidence>
<dbReference type="Pfam" id="PF00400">
    <property type="entry name" value="WD40"/>
    <property type="match status" value="8"/>
</dbReference>
<dbReference type="GeneID" id="54778899"/>
<dbReference type="InterPro" id="IPR036322">
    <property type="entry name" value="WD40_repeat_dom_sf"/>
</dbReference>
<dbReference type="AlphaFoldDB" id="A0A642V5I5"/>
<dbReference type="OrthoDB" id="27911at2759"/>
<dbReference type="PROSITE" id="PS50082">
    <property type="entry name" value="WD_REPEATS_2"/>
    <property type="match status" value="6"/>
</dbReference>
<evidence type="ECO:0000256" key="1">
    <source>
        <dbReference type="ARBA" id="ARBA00004123"/>
    </source>
</evidence>
<evidence type="ECO:0000256" key="4">
    <source>
        <dbReference type="ARBA" id="ARBA00005881"/>
    </source>
</evidence>
<protein>
    <recommendedName>
        <fullName evidence="5">Elongator complex protein 2</fullName>
    </recommendedName>
</protein>
<dbReference type="PANTHER" id="PTHR44111:SF1">
    <property type="entry name" value="ELONGATOR COMPLEX PROTEIN 2"/>
    <property type="match status" value="1"/>
</dbReference>
<evidence type="ECO:0000256" key="5">
    <source>
        <dbReference type="ARBA" id="ARBA00020267"/>
    </source>
</evidence>
<evidence type="ECO:0000313" key="13">
    <source>
        <dbReference type="Proteomes" id="UP000449547"/>
    </source>
</evidence>
<dbReference type="GO" id="GO:0002098">
    <property type="term" value="P:tRNA wobble uridine modification"/>
    <property type="evidence" value="ECO:0007669"/>
    <property type="project" value="InterPro"/>
</dbReference>
<proteinExistence type="inferred from homology"/>
<dbReference type="GO" id="GO:0005634">
    <property type="term" value="C:nucleus"/>
    <property type="evidence" value="ECO:0007669"/>
    <property type="project" value="UniProtKB-SubCell"/>
</dbReference>
<dbReference type="InterPro" id="IPR037289">
    <property type="entry name" value="Elp2"/>
</dbReference>
<dbReference type="InterPro" id="IPR011047">
    <property type="entry name" value="Quinoprotein_ADH-like_sf"/>
</dbReference>
<keyword evidence="10" id="KW-0539">Nucleus</keyword>
<keyword evidence="7 11" id="KW-0853">WD repeat</keyword>
<keyword evidence="8" id="KW-0819">tRNA processing</keyword>
<organism evidence="12 13">
    <name type="scientific">Diutina rugosa</name>
    <name type="common">Yeast</name>
    <name type="synonym">Candida rugosa</name>
    <dbReference type="NCBI Taxonomy" id="5481"/>
    <lineage>
        <taxon>Eukaryota</taxon>
        <taxon>Fungi</taxon>
        <taxon>Dikarya</taxon>
        <taxon>Ascomycota</taxon>
        <taxon>Saccharomycotina</taxon>
        <taxon>Pichiomycetes</taxon>
        <taxon>Debaryomycetaceae</taxon>
        <taxon>Diutina</taxon>
    </lineage>
</organism>
<feature type="repeat" description="WD" evidence="11">
    <location>
        <begin position="48"/>
        <end position="78"/>
    </location>
</feature>
<name>A0A642V5I5_DIURU</name>
<dbReference type="InterPro" id="IPR020472">
    <property type="entry name" value="WD40_PAC1"/>
</dbReference>
<keyword evidence="13" id="KW-1185">Reference proteome</keyword>
<keyword evidence="6" id="KW-0963">Cytoplasm</keyword>
<dbReference type="GO" id="GO:0033588">
    <property type="term" value="C:elongator holoenzyme complex"/>
    <property type="evidence" value="ECO:0007669"/>
    <property type="project" value="InterPro"/>
</dbReference>
<evidence type="ECO:0000256" key="3">
    <source>
        <dbReference type="ARBA" id="ARBA00005043"/>
    </source>
</evidence>
<feature type="repeat" description="WD" evidence="11">
    <location>
        <begin position="249"/>
        <end position="280"/>
    </location>
</feature>
<dbReference type="UniPathway" id="UPA00988"/>
<dbReference type="GO" id="GO:0005737">
    <property type="term" value="C:cytoplasm"/>
    <property type="evidence" value="ECO:0007669"/>
    <property type="project" value="UniProtKB-SubCell"/>
</dbReference>
<dbReference type="PANTHER" id="PTHR44111">
    <property type="entry name" value="ELONGATOR COMPLEX PROTEIN 2"/>
    <property type="match status" value="1"/>
</dbReference>
<dbReference type="RefSeq" id="XP_034014962.1">
    <property type="nucleotide sequence ID" value="XM_034155113.1"/>
</dbReference>
<dbReference type="PRINTS" id="PR00320">
    <property type="entry name" value="GPROTEINBRPT"/>
</dbReference>
<dbReference type="Proteomes" id="UP000449547">
    <property type="component" value="Unassembled WGS sequence"/>
</dbReference>
<evidence type="ECO:0000256" key="10">
    <source>
        <dbReference type="ARBA" id="ARBA00023242"/>
    </source>
</evidence>
<dbReference type="VEuPathDB" id="FungiDB:DIURU_000246"/>
<evidence type="ECO:0000313" key="12">
    <source>
        <dbReference type="EMBL" id="KAA8908277.1"/>
    </source>
</evidence>
<dbReference type="PROSITE" id="PS50294">
    <property type="entry name" value="WD_REPEATS_REGION"/>
    <property type="match status" value="4"/>
</dbReference>
<feature type="repeat" description="WD" evidence="11">
    <location>
        <begin position="611"/>
        <end position="651"/>
    </location>
</feature>
<dbReference type="SUPFAM" id="SSF50998">
    <property type="entry name" value="Quinoprotein alcohol dehydrogenase-like"/>
    <property type="match status" value="1"/>
</dbReference>
<dbReference type="OMA" id="ENFRHIS"/>
<sequence length="733" mass="78846">MATSLGVFIGSNRQTQVFAYGQGTLAYAAGTTVALWDPLSSQGVTTTLKRHTAPVTAVAFIGNTMVSAGEDNQVVLWQDHKVAKIVDIHRKSVTVLAVAEDHSFFISGATDKQMAVISPQGDVLQVIELPFYPLAIAITKVSADNYVIAVGGTKHNIYIYGGAVGSFAQLQQLPGHEDWVKCLSFRSSGPEEWVLASGSQDRYIRLWRLQVGNAVAADDDSQLVLLSNKQHKFTLGSGLDAAFTFDALLVGHDDWISGLQWHPTRPELLSASADTALMVWASDAESGIWVPRHRMGELSIKGASTATGSSGGFWGCLWLNDAQGERVLTSGKTGSLRMYQMLGDSDTFVPAPGVSGAIREVTSVKWSPQGDFVYATSLDQTTRLYASSNGRYREFGRPQIHGYDMVCLDNLSADGATFVSGGDEKVLRVFKMTSSMAKMLHNQCGIDGLSADLPTTAAVPVLGLSNKAETKAPSAEAEADDTNETQEDVLATLEHPPLEDILQKYTLFPELEKLYGHGYEISCVAVHPSYSLIASACKSNSLKHAAIRLFSGAPDYQLVPTPLSGHTLTVTSLAWNPSGTHLLATSRDRSFSLWKLIDAATAQFELVLHNQKAHTRIIWDGAWIDDTRFLTCSRDKSVKMWSVNSPETAVSSQSFAAPVTAIDTWQSTHFVAGLESGDISVGTVNDSALQVTTEIADSDTPAGRVNSVAFAPTPAAMVVAAGSADHSVRVWRL</sequence>
<feature type="repeat" description="WD" evidence="11">
    <location>
        <begin position="705"/>
        <end position="733"/>
    </location>
</feature>
<gene>
    <name evidence="12" type="ORF">DIURU_000246</name>
</gene>
<accession>A0A642V5I5</accession>
<evidence type="ECO:0000256" key="7">
    <source>
        <dbReference type="ARBA" id="ARBA00022574"/>
    </source>
</evidence>
<dbReference type="EMBL" id="SWFT01000009">
    <property type="protein sequence ID" value="KAA8908277.1"/>
    <property type="molecule type" value="Genomic_DNA"/>
</dbReference>
<dbReference type="SMART" id="SM00320">
    <property type="entry name" value="WD40"/>
    <property type="match status" value="10"/>
</dbReference>
<dbReference type="FunFam" id="2.130.10.10:FF:000400">
    <property type="entry name" value="Elongator acetyltransferase complex subunit 2"/>
    <property type="match status" value="1"/>
</dbReference>
<comment type="pathway">
    <text evidence="3">tRNA modification; 5-methoxycarbonylmethyl-2-thiouridine-tRNA biosynthesis.</text>
</comment>
<evidence type="ECO:0000256" key="9">
    <source>
        <dbReference type="ARBA" id="ARBA00022737"/>
    </source>
</evidence>
<evidence type="ECO:0000256" key="2">
    <source>
        <dbReference type="ARBA" id="ARBA00004496"/>
    </source>
</evidence>
<feature type="repeat" description="WD" evidence="11">
    <location>
        <begin position="563"/>
        <end position="596"/>
    </location>
</feature>
<feature type="repeat" description="WD" evidence="11">
    <location>
        <begin position="173"/>
        <end position="217"/>
    </location>
</feature>
<comment type="caution">
    <text evidence="12">The sequence shown here is derived from an EMBL/GenBank/DDBJ whole genome shotgun (WGS) entry which is preliminary data.</text>
</comment>
<dbReference type="SUPFAM" id="SSF50978">
    <property type="entry name" value="WD40 repeat-like"/>
    <property type="match status" value="2"/>
</dbReference>
<dbReference type="InterPro" id="IPR015943">
    <property type="entry name" value="WD40/YVTN_repeat-like_dom_sf"/>
</dbReference>
<comment type="similarity">
    <text evidence="4">Belongs to the WD repeat ELP2 family.</text>
</comment>
<evidence type="ECO:0000256" key="11">
    <source>
        <dbReference type="PROSITE-ProRule" id="PRU00221"/>
    </source>
</evidence>
<reference evidence="12 13" key="1">
    <citation type="submission" date="2019-07" db="EMBL/GenBank/DDBJ databases">
        <title>Genome assembly of two rare yeast pathogens: Diutina rugosa and Trichomonascus ciferrii.</title>
        <authorList>
            <person name="Mixao V."/>
            <person name="Saus E."/>
            <person name="Hansen A."/>
            <person name="Lass-Flor C."/>
            <person name="Gabaldon T."/>
        </authorList>
    </citation>
    <scope>NUCLEOTIDE SEQUENCE [LARGE SCALE GENOMIC DNA]</scope>
    <source>
        <strain evidence="12 13">CBS 613</strain>
    </source>
</reference>
<evidence type="ECO:0000256" key="8">
    <source>
        <dbReference type="ARBA" id="ARBA00022694"/>
    </source>
</evidence>
<keyword evidence="9" id="KW-0677">Repeat</keyword>
<dbReference type="InterPro" id="IPR001680">
    <property type="entry name" value="WD40_rpt"/>
</dbReference>
<comment type="subcellular location">
    <subcellularLocation>
        <location evidence="2">Cytoplasm</location>
    </subcellularLocation>
    <subcellularLocation>
        <location evidence="1">Nucleus</location>
    </subcellularLocation>
</comment>
<dbReference type="Gene3D" id="2.130.10.10">
    <property type="entry name" value="YVTN repeat-like/Quinoprotein amine dehydrogenase"/>
    <property type="match status" value="3"/>
</dbReference>